<reference evidence="6" key="1">
    <citation type="journal article" date="2019" name="Int. J. Syst. Evol. Microbiol.">
        <title>The Global Catalogue of Microorganisms (GCM) 10K type strain sequencing project: providing services to taxonomists for standard genome sequencing and annotation.</title>
        <authorList>
            <consortium name="The Broad Institute Genomics Platform"/>
            <consortium name="The Broad Institute Genome Sequencing Center for Infectious Disease"/>
            <person name="Wu L."/>
            <person name="Ma J."/>
        </authorList>
    </citation>
    <scope>NUCLEOTIDE SEQUENCE [LARGE SCALE GENOMIC DNA]</scope>
    <source>
        <strain evidence="6">CCM 7282</strain>
    </source>
</reference>
<dbReference type="Pfam" id="PF08141">
    <property type="entry name" value="SspH"/>
    <property type="match status" value="1"/>
</dbReference>
<evidence type="ECO:0000256" key="4">
    <source>
        <dbReference type="HAMAP-Rule" id="MF_00667"/>
    </source>
</evidence>
<evidence type="ECO:0000256" key="3">
    <source>
        <dbReference type="ARBA" id="ARBA00022969"/>
    </source>
</evidence>
<comment type="similarity">
    <text evidence="2 4">Belongs to the SspH family.</text>
</comment>
<dbReference type="RefSeq" id="WP_062442939.1">
    <property type="nucleotide sequence ID" value="NZ_BMCJ01000005.1"/>
</dbReference>
<name>A0ABQ1PG45_9BACI</name>
<dbReference type="InterPro" id="IPR012610">
    <property type="entry name" value="SASP_SspH"/>
</dbReference>
<comment type="subcellular location">
    <subcellularLocation>
        <location evidence="1 4">Spore core</location>
    </subcellularLocation>
</comment>
<evidence type="ECO:0000313" key="6">
    <source>
        <dbReference type="Proteomes" id="UP000619534"/>
    </source>
</evidence>
<dbReference type="Proteomes" id="UP000619534">
    <property type="component" value="Unassembled WGS sequence"/>
</dbReference>
<organism evidence="5 6">
    <name type="scientific">Thalassobacillus devorans</name>
    <dbReference type="NCBI Taxonomy" id="279813"/>
    <lineage>
        <taxon>Bacteria</taxon>
        <taxon>Bacillati</taxon>
        <taxon>Bacillota</taxon>
        <taxon>Bacilli</taxon>
        <taxon>Bacillales</taxon>
        <taxon>Bacillaceae</taxon>
        <taxon>Thalassobacillus</taxon>
    </lineage>
</organism>
<gene>
    <name evidence="4 5" type="primary">sspH</name>
    <name evidence="5" type="ORF">GCM10007216_29200</name>
</gene>
<evidence type="ECO:0000256" key="1">
    <source>
        <dbReference type="ARBA" id="ARBA00004288"/>
    </source>
</evidence>
<dbReference type="HAMAP" id="MF_00667">
    <property type="entry name" value="SspH"/>
    <property type="match status" value="1"/>
</dbReference>
<proteinExistence type="evidence at transcript level"/>
<comment type="caution">
    <text evidence="5">The sequence shown here is derived from an EMBL/GenBank/DDBJ whole genome shotgun (WGS) entry which is preliminary data.</text>
</comment>
<evidence type="ECO:0000313" key="5">
    <source>
        <dbReference type="EMBL" id="GGC96597.1"/>
    </source>
</evidence>
<keyword evidence="6" id="KW-1185">Reference proteome</keyword>
<dbReference type="NCBIfam" id="NF002867">
    <property type="entry name" value="PRK03174.1"/>
    <property type="match status" value="1"/>
</dbReference>
<evidence type="ECO:0000256" key="2">
    <source>
        <dbReference type="ARBA" id="ARBA00006573"/>
    </source>
</evidence>
<sequence length="59" mass="6871">MQTHRAKEITEAPNMINVTYNGTPIYIQHVDEKNETARIYPLDNPQEEMEVALRGLEEK</sequence>
<dbReference type="NCBIfam" id="TIGR02861">
    <property type="entry name" value="SASP_H"/>
    <property type="match status" value="1"/>
</dbReference>
<dbReference type="EMBL" id="BMCJ01000005">
    <property type="protein sequence ID" value="GGC96597.1"/>
    <property type="molecule type" value="Genomic_DNA"/>
</dbReference>
<comment type="induction">
    <text evidence="4">Expressed only in the forespore compartment of sporulating cells.</text>
</comment>
<protein>
    <recommendedName>
        <fullName evidence="4">Small, acid-soluble spore protein H</fullName>
        <shortName evidence="4">SASP H</shortName>
    </recommendedName>
</protein>
<keyword evidence="3 4" id="KW-0749">Sporulation</keyword>
<accession>A0ABQ1PG45</accession>